<dbReference type="AlphaFoldDB" id="A0A0L0EZF5"/>
<dbReference type="Proteomes" id="UP000054560">
    <property type="component" value="Unassembled WGS sequence"/>
</dbReference>
<protein>
    <submittedName>
        <fullName evidence="1">Uncharacterized protein</fullName>
    </submittedName>
</protein>
<dbReference type="RefSeq" id="XP_014143782.1">
    <property type="nucleotide sequence ID" value="XM_014288307.1"/>
</dbReference>
<reference evidence="1 2" key="1">
    <citation type="submission" date="2011-02" db="EMBL/GenBank/DDBJ databases">
        <title>The Genome Sequence of Sphaeroforma arctica JP610.</title>
        <authorList>
            <consortium name="The Broad Institute Genome Sequencing Platform"/>
            <person name="Russ C."/>
            <person name="Cuomo C."/>
            <person name="Young S.K."/>
            <person name="Zeng Q."/>
            <person name="Gargeya S."/>
            <person name="Alvarado L."/>
            <person name="Berlin A."/>
            <person name="Chapman S.B."/>
            <person name="Chen Z."/>
            <person name="Freedman E."/>
            <person name="Gellesch M."/>
            <person name="Goldberg J."/>
            <person name="Griggs A."/>
            <person name="Gujja S."/>
            <person name="Heilman E."/>
            <person name="Heiman D."/>
            <person name="Howarth C."/>
            <person name="Mehta T."/>
            <person name="Neiman D."/>
            <person name="Pearson M."/>
            <person name="Roberts A."/>
            <person name="Saif S."/>
            <person name="Shea T."/>
            <person name="Shenoy N."/>
            <person name="Sisk P."/>
            <person name="Stolte C."/>
            <person name="Sykes S."/>
            <person name="White J."/>
            <person name="Yandava C."/>
            <person name="Burger G."/>
            <person name="Gray M.W."/>
            <person name="Holland P.W.H."/>
            <person name="King N."/>
            <person name="Lang F.B.F."/>
            <person name="Roger A.J."/>
            <person name="Ruiz-Trillo I."/>
            <person name="Haas B."/>
            <person name="Nusbaum C."/>
            <person name="Birren B."/>
        </authorList>
    </citation>
    <scope>NUCLEOTIDE SEQUENCE [LARGE SCALE GENOMIC DNA]</scope>
    <source>
        <strain evidence="1 2">JP610</strain>
    </source>
</reference>
<accession>A0A0L0EZF5</accession>
<proteinExistence type="predicted"/>
<organism evidence="1 2">
    <name type="scientific">Sphaeroforma arctica JP610</name>
    <dbReference type="NCBI Taxonomy" id="667725"/>
    <lineage>
        <taxon>Eukaryota</taxon>
        <taxon>Ichthyosporea</taxon>
        <taxon>Ichthyophonida</taxon>
        <taxon>Sphaeroforma</taxon>
    </lineage>
</organism>
<dbReference type="EMBL" id="KQ252958">
    <property type="protein sequence ID" value="KNC69880.1"/>
    <property type="molecule type" value="Genomic_DNA"/>
</dbReference>
<name>A0A0L0EZF5_9EUKA</name>
<feature type="non-terminal residue" evidence="1">
    <location>
        <position position="61"/>
    </location>
</feature>
<gene>
    <name evidence="1" type="ORF">SARC_17602</name>
</gene>
<dbReference type="GeneID" id="25918106"/>
<evidence type="ECO:0000313" key="1">
    <source>
        <dbReference type="EMBL" id="KNC69880.1"/>
    </source>
</evidence>
<sequence length="61" mass="6797">MAETCPYLYSYTTTPEDCCGIPQIAYNDFMLHPIDVRTGDSLTLQARFYNATAAPPVVHPD</sequence>
<evidence type="ECO:0000313" key="2">
    <source>
        <dbReference type="Proteomes" id="UP000054560"/>
    </source>
</evidence>
<keyword evidence="2" id="KW-1185">Reference proteome</keyword>